<name>A0AC34FNJ0_9BILA</name>
<protein>
    <submittedName>
        <fullName evidence="2">Uncharacterized protein</fullName>
    </submittedName>
</protein>
<evidence type="ECO:0000313" key="1">
    <source>
        <dbReference type="Proteomes" id="UP000887579"/>
    </source>
</evidence>
<sequence length="449" mass="51737">MAFQRLLPKTVEYLENKMKAITLNGYNIVGDGTPQAYIPILIGKTELELPLTRKRYPEAKYVDVYPFIWNNFSDNGYITMYGEDAAEIGTFTYRLKGFQKQPTDHYTRPFYLLSEKHFSDPQCFGSEPQYKSWFNYGREFMTKYPNDIPKFGILHHSLLSHDNISSVNIIDEDLKAHFQQLFEGGYFDNAIVFVASDHGHRFSALRETQQGQLEERLPFMSIALPEKFKLTEKGKKIYINLKANADALTTPFDIYETFLDILSLPDQLDTEQSNNKRGLSLFRPISKTRSCQDADIESHWCTCLRWQKGDNKIAEKLVKAVIETINDYTKIERNLCAPLNIDKILNSKKLVPNEQLLKYAGSTDIDGQFPKFNENAVASFATYMIIFTTSPGNAKYEATVQYDQKIDKITVDMLTISHINKYGDTAHCIIDKNYFLATYCVCYDKIFKA</sequence>
<proteinExistence type="predicted"/>
<reference evidence="2" key="1">
    <citation type="submission" date="2022-11" db="UniProtKB">
        <authorList>
            <consortium name="WormBaseParasite"/>
        </authorList>
    </citation>
    <scope>IDENTIFICATION</scope>
</reference>
<accession>A0AC34FNJ0</accession>
<dbReference type="Proteomes" id="UP000887579">
    <property type="component" value="Unplaced"/>
</dbReference>
<organism evidence="1 2">
    <name type="scientific">Panagrolaimus sp. ES5</name>
    <dbReference type="NCBI Taxonomy" id="591445"/>
    <lineage>
        <taxon>Eukaryota</taxon>
        <taxon>Metazoa</taxon>
        <taxon>Ecdysozoa</taxon>
        <taxon>Nematoda</taxon>
        <taxon>Chromadorea</taxon>
        <taxon>Rhabditida</taxon>
        <taxon>Tylenchina</taxon>
        <taxon>Panagrolaimomorpha</taxon>
        <taxon>Panagrolaimoidea</taxon>
        <taxon>Panagrolaimidae</taxon>
        <taxon>Panagrolaimus</taxon>
    </lineage>
</organism>
<evidence type="ECO:0000313" key="2">
    <source>
        <dbReference type="WBParaSite" id="ES5_v2.g18688.t1"/>
    </source>
</evidence>
<dbReference type="WBParaSite" id="ES5_v2.g18688.t1">
    <property type="protein sequence ID" value="ES5_v2.g18688.t1"/>
    <property type="gene ID" value="ES5_v2.g18688"/>
</dbReference>